<proteinExistence type="predicted"/>
<dbReference type="EMBL" id="BRYB01004737">
    <property type="protein sequence ID" value="GMI35944.1"/>
    <property type="molecule type" value="Genomic_DNA"/>
</dbReference>
<dbReference type="InterPro" id="IPR011641">
    <property type="entry name" value="Tyr-kin_ephrin_A/B_rcpt-like"/>
</dbReference>
<evidence type="ECO:0000313" key="4">
    <source>
        <dbReference type="Proteomes" id="UP001165060"/>
    </source>
</evidence>
<dbReference type="Proteomes" id="UP001165060">
    <property type="component" value="Unassembled WGS sequence"/>
</dbReference>
<evidence type="ECO:0000259" key="2">
    <source>
        <dbReference type="Pfam" id="PF07699"/>
    </source>
</evidence>
<keyword evidence="1" id="KW-1133">Transmembrane helix</keyword>
<dbReference type="PANTHER" id="PTHR11319:SF35">
    <property type="entry name" value="OUTER MEMBRANE PROTEIN PMPC-RELATED"/>
    <property type="match status" value="1"/>
</dbReference>
<dbReference type="SMART" id="SM01411">
    <property type="entry name" value="Ephrin_rec_like"/>
    <property type="match status" value="5"/>
</dbReference>
<feature type="transmembrane region" description="Helical" evidence="1">
    <location>
        <begin position="688"/>
        <end position="710"/>
    </location>
</feature>
<feature type="transmembrane region" description="Helical" evidence="1">
    <location>
        <begin position="639"/>
        <end position="659"/>
    </location>
</feature>
<feature type="transmembrane region" description="Helical" evidence="1">
    <location>
        <begin position="475"/>
        <end position="497"/>
    </location>
</feature>
<dbReference type="InterPro" id="IPR009030">
    <property type="entry name" value="Growth_fac_rcpt_cys_sf"/>
</dbReference>
<evidence type="ECO:0000256" key="1">
    <source>
        <dbReference type="SAM" id="Phobius"/>
    </source>
</evidence>
<protein>
    <recommendedName>
        <fullName evidence="2">Tyrosine-protein kinase ephrin type A/B receptor-like domain-containing protein</fullName>
    </recommendedName>
</protein>
<sequence>MTFSDVAGASTCEDCTGGQVSRERATKCDGCFDGFVCEEGSVPEFCTGGSFSNLETNHTCTPCPAGSRCPGASDKVVCRSGYYQDKEKQLKCLECPANQDTGGLEGQTACVCKDTFETIAAFDDDNDSNGDFSSDARLFDCLCGPGSNFQFGRCAKCTLGFFKNSTDNEPCSTNSPGYFSSAARTSEEPSPAGSSCEGGRMLPCASGKYAAERGAASCTVCPDNEDTGGLEGQTSCSCKSTFIEVTDPDSGAIECTCPAGTNLANGQCQQCTSGKYSTEYGFDACASCPDNEDTGGLEGQTSCSCKSTFIEATDPDSGAIECTCPAGTNLANGQCQQCTSGKYSTEYGFDACASCPDNQDTGGEEGQTACTTMAGFFADKDDNSLPVPDGVRSDIVDMNITTLELEPGFWRTSSTSTDVRHCPSPDACVGGSDTSGYCAEGHTGAYCDVCVDGYSEVGTSLTGMTCVECTGGNKATVALGAVVLAALLIAPCVYFWLKRRKSEDVLEAAMGDAKAALATKKQLEKKKKAADAFLNNVQTPFKILLSYAQIVSGFSFNFGIRFPPFYSSVMAAMSFANLDFISVAPMGCLVSTSYHHQLLTYTILPLVAFAALLGLYKILGLRRSSTTSNDFRDQVFNSFLLLTFLVLPTTSTKILNTFACDEFDDGTRFLRRDLGIDCDSATHKFFELYAMCMIIVYPVGIPAMYFVLLYKAKDLLDRGQAKLVNTKIVKLVEEIEEETGAVDKEEVGDEHKEALLVSYVYDYITDQGEIEDAVKKGDIVLEDQWISSLQDEHKPLLQFIAKESNVCRIFWHCREDKETVLGVEVVLSEEGAKNEALRRRAADEEAYSKLGRMKFLFAAYEPKCWWFEVFETLRRLLLTGGQVILNQGTPSQIVLNLIICIFSMKMYARYSPFVNAKADELAEIAQYQLFFTMLAALCIKVDIS</sequence>
<gene>
    <name evidence="3" type="ORF">TeGR_g9107</name>
</gene>
<keyword evidence="1" id="KW-0472">Membrane</keyword>
<feature type="domain" description="Tyrosine-protein kinase ephrin type A/B receptor-like" evidence="2">
    <location>
        <begin position="78"/>
        <end position="103"/>
    </location>
</feature>
<keyword evidence="4" id="KW-1185">Reference proteome</keyword>
<accession>A0ABQ6MZH3</accession>
<feature type="transmembrane region" description="Helical" evidence="1">
    <location>
        <begin position="598"/>
        <end position="619"/>
    </location>
</feature>
<dbReference type="Pfam" id="PF07699">
    <property type="entry name" value="Ephrin_rec_like"/>
    <property type="match status" value="1"/>
</dbReference>
<evidence type="ECO:0000313" key="3">
    <source>
        <dbReference type="EMBL" id="GMI35944.1"/>
    </source>
</evidence>
<dbReference type="PANTHER" id="PTHR11319">
    <property type="entry name" value="G PROTEIN-COUPLED RECEPTOR-RELATED"/>
    <property type="match status" value="1"/>
</dbReference>
<feature type="non-terminal residue" evidence="3">
    <location>
        <position position="944"/>
    </location>
</feature>
<name>A0ABQ6MZH3_9STRA</name>
<keyword evidence="1" id="KW-0812">Transmembrane</keyword>
<comment type="caution">
    <text evidence="3">The sequence shown here is derived from an EMBL/GenBank/DDBJ whole genome shotgun (WGS) entry which is preliminary data.</text>
</comment>
<dbReference type="Gene3D" id="2.10.50.10">
    <property type="entry name" value="Tumor Necrosis Factor Receptor, subunit A, domain 2"/>
    <property type="match status" value="3"/>
</dbReference>
<reference evidence="3 4" key="1">
    <citation type="journal article" date="2023" name="Commun. Biol.">
        <title>Genome analysis of Parmales, the sister group of diatoms, reveals the evolutionary specialization of diatoms from phago-mixotrophs to photoautotrophs.</title>
        <authorList>
            <person name="Ban H."/>
            <person name="Sato S."/>
            <person name="Yoshikawa S."/>
            <person name="Yamada K."/>
            <person name="Nakamura Y."/>
            <person name="Ichinomiya M."/>
            <person name="Sato N."/>
            <person name="Blanc-Mathieu R."/>
            <person name="Endo H."/>
            <person name="Kuwata A."/>
            <person name="Ogata H."/>
        </authorList>
    </citation>
    <scope>NUCLEOTIDE SEQUENCE [LARGE SCALE GENOMIC DNA]</scope>
</reference>
<dbReference type="SUPFAM" id="SSF57184">
    <property type="entry name" value="Growth factor receptor domain"/>
    <property type="match status" value="2"/>
</dbReference>
<organism evidence="3 4">
    <name type="scientific">Tetraparma gracilis</name>
    <dbReference type="NCBI Taxonomy" id="2962635"/>
    <lineage>
        <taxon>Eukaryota</taxon>
        <taxon>Sar</taxon>
        <taxon>Stramenopiles</taxon>
        <taxon>Ochrophyta</taxon>
        <taxon>Bolidophyceae</taxon>
        <taxon>Parmales</taxon>
        <taxon>Triparmaceae</taxon>
        <taxon>Tetraparma</taxon>
    </lineage>
</organism>